<evidence type="ECO:0000313" key="2">
    <source>
        <dbReference type="Proteomes" id="UP001163603"/>
    </source>
</evidence>
<keyword evidence="2" id="KW-1185">Reference proteome</keyword>
<name>A0ACC0XYM3_9ROSI</name>
<dbReference type="Proteomes" id="UP001163603">
    <property type="component" value="Chromosome 10"/>
</dbReference>
<proteinExistence type="predicted"/>
<evidence type="ECO:0000313" key="1">
    <source>
        <dbReference type="EMBL" id="KAJ0026337.1"/>
    </source>
</evidence>
<protein>
    <submittedName>
        <fullName evidence="1">Uncharacterized protein</fullName>
    </submittedName>
</protein>
<gene>
    <name evidence="1" type="ORF">Pint_08387</name>
</gene>
<comment type="caution">
    <text evidence="1">The sequence shown here is derived from an EMBL/GenBank/DDBJ whole genome shotgun (WGS) entry which is preliminary data.</text>
</comment>
<organism evidence="1 2">
    <name type="scientific">Pistacia integerrima</name>
    <dbReference type="NCBI Taxonomy" id="434235"/>
    <lineage>
        <taxon>Eukaryota</taxon>
        <taxon>Viridiplantae</taxon>
        <taxon>Streptophyta</taxon>
        <taxon>Embryophyta</taxon>
        <taxon>Tracheophyta</taxon>
        <taxon>Spermatophyta</taxon>
        <taxon>Magnoliopsida</taxon>
        <taxon>eudicotyledons</taxon>
        <taxon>Gunneridae</taxon>
        <taxon>Pentapetalae</taxon>
        <taxon>rosids</taxon>
        <taxon>malvids</taxon>
        <taxon>Sapindales</taxon>
        <taxon>Anacardiaceae</taxon>
        <taxon>Pistacia</taxon>
    </lineage>
</organism>
<accession>A0ACC0XYM3</accession>
<sequence length="115" mass="12873">MGKNKKTSCRHPELPTHYTASKGDQDLVSPYSFPVCSFFFPLGGRGENGFGTYIRDRESNAKERYIITLVETRPARLLQGKELRANWVSILAKLKPHVSQCLMEVKAAETAESGI</sequence>
<reference evidence="2" key="1">
    <citation type="journal article" date="2023" name="G3 (Bethesda)">
        <title>Genome assembly and association tests identify interacting loci associated with vigor, precocity, and sex in interspecific pistachio rootstocks.</title>
        <authorList>
            <person name="Palmer W."/>
            <person name="Jacygrad E."/>
            <person name="Sagayaradj S."/>
            <person name="Cavanaugh K."/>
            <person name="Han R."/>
            <person name="Bertier L."/>
            <person name="Beede B."/>
            <person name="Kafkas S."/>
            <person name="Golino D."/>
            <person name="Preece J."/>
            <person name="Michelmore R."/>
        </authorList>
    </citation>
    <scope>NUCLEOTIDE SEQUENCE [LARGE SCALE GENOMIC DNA]</scope>
</reference>
<dbReference type="EMBL" id="CM047745">
    <property type="protein sequence ID" value="KAJ0026337.1"/>
    <property type="molecule type" value="Genomic_DNA"/>
</dbReference>